<dbReference type="GO" id="GO:0005886">
    <property type="term" value="C:plasma membrane"/>
    <property type="evidence" value="ECO:0007669"/>
    <property type="project" value="UniProtKB-SubCell"/>
</dbReference>
<dbReference type="CDD" id="cd06530">
    <property type="entry name" value="S26_SPase_I"/>
    <property type="match status" value="1"/>
</dbReference>
<comment type="subcellular location">
    <subcellularLocation>
        <location evidence="2">Cell membrane</location>
        <topology evidence="2">Single-pass type II membrane protein</topology>
    </subcellularLocation>
    <subcellularLocation>
        <location evidence="9">Membrane</location>
        <topology evidence="9">Single-pass type II membrane protein</topology>
    </subcellularLocation>
</comment>
<feature type="domain" description="Peptidase S26" evidence="10">
    <location>
        <begin position="10"/>
        <end position="167"/>
    </location>
</feature>
<dbReference type="OrthoDB" id="9802919at2"/>
<comment type="similarity">
    <text evidence="3 9">Belongs to the peptidase S26 family.</text>
</comment>
<organism evidence="11 12">
    <name type="scientific">Marininema mesophilum</name>
    <dbReference type="NCBI Taxonomy" id="1048340"/>
    <lineage>
        <taxon>Bacteria</taxon>
        <taxon>Bacillati</taxon>
        <taxon>Bacillota</taxon>
        <taxon>Bacilli</taxon>
        <taxon>Bacillales</taxon>
        <taxon>Thermoactinomycetaceae</taxon>
        <taxon>Marininema</taxon>
    </lineage>
</organism>
<gene>
    <name evidence="11" type="ORF">SAMN05444487_106121</name>
</gene>
<evidence type="ECO:0000256" key="7">
    <source>
        <dbReference type="PIRSR" id="PIRSR600223-1"/>
    </source>
</evidence>
<dbReference type="GO" id="GO:0004252">
    <property type="term" value="F:serine-type endopeptidase activity"/>
    <property type="evidence" value="ECO:0007669"/>
    <property type="project" value="InterPro"/>
</dbReference>
<dbReference type="GO" id="GO:0006465">
    <property type="term" value="P:signal peptide processing"/>
    <property type="evidence" value="ECO:0007669"/>
    <property type="project" value="InterPro"/>
</dbReference>
<accession>A0A1H2WG91</accession>
<dbReference type="PANTHER" id="PTHR43390:SF1">
    <property type="entry name" value="CHLOROPLAST PROCESSING PEPTIDASE"/>
    <property type="match status" value="1"/>
</dbReference>
<evidence type="ECO:0000256" key="1">
    <source>
        <dbReference type="ARBA" id="ARBA00000677"/>
    </source>
</evidence>
<dbReference type="Proteomes" id="UP000198534">
    <property type="component" value="Unassembled WGS sequence"/>
</dbReference>
<keyword evidence="5 8" id="KW-0645">Protease</keyword>
<name>A0A1H2WG91_9BACL</name>
<dbReference type="SUPFAM" id="SSF51306">
    <property type="entry name" value="LexA/Signal peptidase"/>
    <property type="match status" value="1"/>
</dbReference>
<dbReference type="AlphaFoldDB" id="A0A1H2WG91"/>
<dbReference type="PROSITE" id="PS00760">
    <property type="entry name" value="SPASE_I_2"/>
    <property type="match status" value="1"/>
</dbReference>
<evidence type="ECO:0000256" key="5">
    <source>
        <dbReference type="ARBA" id="ARBA00022670"/>
    </source>
</evidence>
<dbReference type="PROSITE" id="PS00501">
    <property type="entry name" value="SPASE_I_1"/>
    <property type="match status" value="1"/>
</dbReference>
<dbReference type="Pfam" id="PF10502">
    <property type="entry name" value="Peptidase_S26"/>
    <property type="match status" value="1"/>
</dbReference>
<dbReference type="Gene3D" id="2.10.109.10">
    <property type="entry name" value="Umud Fragment, subunit A"/>
    <property type="match status" value="1"/>
</dbReference>
<evidence type="ECO:0000313" key="11">
    <source>
        <dbReference type="EMBL" id="SDW79538.1"/>
    </source>
</evidence>
<dbReference type="EMBL" id="FNNQ01000006">
    <property type="protein sequence ID" value="SDW79538.1"/>
    <property type="molecule type" value="Genomic_DNA"/>
</dbReference>
<keyword evidence="6 8" id="KW-0378">Hydrolase</keyword>
<dbReference type="PANTHER" id="PTHR43390">
    <property type="entry name" value="SIGNAL PEPTIDASE I"/>
    <property type="match status" value="1"/>
</dbReference>
<evidence type="ECO:0000256" key="8">
    <source>
        <dbReference type="RuleBase" id="RU003993"/>
    </source>
</evidence>
<dbReference type="EC" id="3.4.21.89" evidence="4 8"/>
<dbReference type="NCBIfam" id="TIGR02227">
    <property type="entry name" value="sigpep_I_bact"/>
    <property type="match status" value="1"/>
</dbReference>
<evidence type="ECO:0000259" key="10">
    <source>
        <dbReference type="Pfam" id="PF10502"/>
    </source>
</evidence>
<dbReference type="STRING" id="1048340.SAMN05444487_106121"/>
<dbReference type="InterPro" id="IPR019757">
    <property type="entry name" value="Pept_S26A_signal_pept_1_Lys-AS"/>
</dbReference>
<dbReference type="InterPro" id="IPR036286">
    <property type="entry name" value="LexA/Signal_pep-like_sf"/>
</dbReference>
<evidence type="ECO:0000256" key="9">
    <source>
        <dbReference type="RuleBase" id="RU362042"/>
    </source>
</evidence>
<dbReference type="RefSeq" id="WP_091738686.1">
    <property type="nucleotide sequence ID" value="NZ_FNNQ01000006.1"/>
</dbReference>
<dbReference type="PRINTS" id="PR00727">
    <property type="entry name" value="LEADERPTASE"/>
</dbReference>
<evidence type="ECO:0000256" key="6">
    <source>
        <dbReference type="ARBA" id="ARBA00022801"/>
    </source>
</evidence>
<proteinExistence type="inferred from homology"/>
<comment type="catalytic activity">
    <reaction evidence="1 8">
        <text>Cleavage of hydrophobic, N-terminal signal or leader sequences from secreted and periplasmic proteins.</text>
        <dbReference type="EC" id="3.4.21.89"/>
    </reaction>
</comment>
<reference evidence="11 12" key="1">
    <citation type="submission" date="2016-10" db="EMBL/GenBank/DDBJ databases">
        <authorList>
            <person name="de Groot N.N."/>
        </authorList>
    </citation>
    <scope>NUCLEOTIDE SEQUENCE [LARGE SCALE GENOMIC DNA]</scope>
    <source>
        <strain evidence="11 12">DSM 45610</strain>
    </source>
</reference>
<feature type="active site" evidence="7">
    <location>
        <position position="82"/>
    </location>
</feature>
<dbReference type="InterPro" id="IPR019756">
    <property type="entry name" value="Pept_S26A_signal_pept_1_Ser-AS"/>
</dbReference>
<dbReference type="InterPro" id="IPR019533">
    <property type="entry name" value="Peptidase_S26"/>
</dbReference>
<dbReference type="InterPro" id="IPR000223">
    <property type="entry name" value="Pept_S26A_signal_pept_1"/>
</dbReference>
<keyword evidence="12" id="KW-1185">Reference proteome</keyword>
<evidence type="ECO:0000256" key="4">
    <source>
        <dbReference type="ARBA" id="ARBA00013208"/>
    </source>
</evidence>
<feature type="active site" evidence="7">
    <location>
        <position position="39"/>
    </location>
</feature>
<evidence type="ECO:0000313" key="12">
    <source>
        <dbReference type="Proteomes" id="UP000198534"/>
    </source>
</evidence>
<dbReference type="GO" id="GO:0009003">
    <property type="term" value="F:signal peptidase activity"/>
    <property type="evidence" value="ECO:0007669"/>
    <property type="project" value="UniProtKB-EC"/>
</dbReference>
<evidence type="ECO:0000256" key="3">
    <source>
        <dbReference type="ARBA" id="ARBA00009370"/>
    </source>
</evidence>
<protein>
    <recommendedName>
        <fullName evidence="4 8">Signal peptidase I</fullName>
        <ecNumber evidence="4 8">3.4.21.89</ecNumber>
    </recommendedName>
</protein>
<evidence type="ECO:0000256" key="2">
    <source>
        <dbReference type="ARBA" id="ARBA00004401"/>
    </source>
</evidence>
<sequence length="175" mass="20086">MKKGKPRYVSWLRTVLLAVSFALVINQFGVALSVVNGTSMKPTLENGDRLLINKFHFMFNQPERGNVVTFRDPSNDDRYLVKRVVGIPGDKIKIKNGSLYRNDKLVEEPYINTEIEDGNYGPVVVKKDSIFVMGDNRHRYASRDSRYDSVGQVPDSLLEGKVEWIVWRPSLEDFF</sequence>